<dbReference type="GO" id="GO:0030490">
    <property type="term" value="P:maturation of SSU-rRNA"/>
    <property type="evidence" value="ECO:0007669"/>
    <property type="project" value="TreeGrafter"/>
</dbReference>
<evidence type="ECO:0000256" key="2">
    <source>
        <dbReference type="ARBA" id="ARBA00022574"/>
    </source>
</evidence>
<comment type="similarity">
    <text evidence="5">Belongs to the WD repeat WDR3/UTP12 family.</text>
</comment>
<dbReference type="PRINTS" id="PR00320">
    <property type="entry name" value="GPROTEINBRPT"/>
</dbReference>
<dbReference type="SMART" id="SM00320">
    <property type="entry name" value="WD40"/>
    <property type="match status" value="12"/>
</dbReference>
<keyword evidence="10" id="KW-1185">Reference proteome</keyword>
<feature type="repeat" description="WD" evidence="6">
    <location>
        <begin position="482"/>
        <end position="516"/>
    </location>
</feature>
<dbReference type="PROSITE" id="PS50294">
    <property type="entry name" value="WD_REPEATS_REGION"/>
    <property type="match status" value="6"/>
</dbReference>
<organism evidence="9 10">
    <name type="scientific">Cryptotermes secundus</name>
    <dbReference type="NCBI Taxonomy" id="105785"/>
    <lineage>
        <taxon>Eukaryota</taxon>
        <taxon>Metazoa</taxon>
        <taxon>Ecdysozoa</taxon>
        <taxon>Arthropoda</taxon>
        <taxon>Hexapoda</taxon>
        <taxon>Insecta</taxon>
        <taxon>Pterygota</taxon>
        <taxon>Neoptera</taxon>
        <taxon>Polyneoptera</taxon>
        <taxon>Dictyoptera</taxon>
        <taxon>Blattodea</taxon>
        <taxon>Blattoidea</taxon>
        <taxon>Termitoidae</taxon>
        <taxon>Kalotermitidae</taxon>
        <taxon>Cryptotermitinae</taxon>
        <taxon>Cryptotermes</taxon>
    </lineage>
</organism>
<reference evidence="9 10" key="1">
    <citation type="submission" date="2017-12" db="EMBL/GenBank/DDBJ databases">
        <title>Hemimetabolous genomes reveal molecular basis of termite eusociality.</title>
        <authorList>
            <person name="Harrison M.C."/>
            <person name="Jongepier E."/>
            <person name="Robertson H.M."/>
            <person name="Arning N."/>
            <person name="Bitard-Feildel T."/>
            <person name="Chao H."/>
            <person name="Childers C.P."/>
            <person name="Dinh H."/>
            <person name="Doddapaneni H."/>
            <person name="Dugan S."/>
            <person name="Gowin J."/>
            <person name="Greiner C."/>
            <person name="Han Y."/>
            <person name="Hu H."/>
            <person name="Hughes D.S.T."/>
            <person name="Huylmans A.-K."/>
            <person name="Kemena C."/>
            <person name="Kremer L.P.M."/>
            <person name="Lee S.L."/>
            <person name="Lopez-Ezquerra A."/>
            <person name="Mallet L."/>
            <person name="Monroy-Kuhn J.M."/>
            <person name="Moser A."/>
            <person name="Murali S.C."/>
            <person name="Muzny D.M."/>
            <person name="Otani S."/>
            <person name="Piulachs M.-D."/>
            <person name="Poelchau M."/>
            <person name="Qu J."/>
            <person name="Schaub F."/>
            <person name="Wada-Katsumata A."/>
            <person name="Worley K.C."/>
            <person name="Xie Q."/>
            <person name="Ylla G."/>
            <person name="Poulsen M."/>
            <person name="Gibbs R.A."/>
            <person name="Schal C."/>
            <person name="Richards S."/>
            <person name="Belles X."/>
            <person name="Korb J."/>
            <person name="Bornberg-Bauer E."/>
        </authorList>
    </citation>
    <scope>NUCLEOTIDE SEQUENCE [LARGE SCALE GENOMIC DNA]</scope>
    <source>
        <tissue evidence="9">Whole body</tissue>
    </source>
</reference>
<protein>
    <submittedName>
        <fullName evidence="9">WD repeat-containing protein 3</fullName>
    </submittedName>
</protein>
<dbReference type="Pfam" id="PF04003">
    <property type="entry name" value="Utp12"/>
    <property type="match status" value="1"/>
</dbReference>
<dbReference type="InterPro" id="IPR036322">
    <property type="entry name" value="WD40_repeat_dom_sf"/>
</dbReference>
<keyword evidence="3" id="KW-0677">Repeat</keyword>
<dbReference type="CDD" id="cd00200">
    <property type="entry name" value="WD40"/>
    <property type="match status" value="2"/>
</dbReference>
<dbReference type="FunFam" id="2.130.10.10:FF:002580">
    <property type="entry name" value="Beta transducin Trp-Asp domain-containing protein, putative"/>
    <property type="match status" value="1"/>
</dbReference>
<dbReference type="Pfam" id="PF25172">
    <property type="entry name" value="Beta-prop_WDR3_2nd"/>
    <property type="match status" value="1"/>
</dbReference>
<dbReference type="PROSITE" id="PS51257">
    <property type="entry name" value="PROKAR_LIPOPROTEIN"/>
    <property type="match status" value="1"/>
</dbReference>
<evidence type="ECO:0000256" key="6">
    <source>
        <dbReference type="PROSITE-ProRule" id="PRU00221"/>
    </source>
</evidence>
<dbReference type="AlphaFoldDB" id="A0A2J7QW03"/>
<keyword evidence="4" id="KW-0539">Nucleus</keyword>
<feature type="repeat" description="WD" evidence="6">
    <location>
        <begin position="401"/>
        <end position="441"/>
    </location>
</feature>
<feature type="repeat" description="WD" evidence="6">
    <location>
        <begin position="103"/>
        <end position="136"/>
    </location>
</feature>
<dbReference type="FunFam" id="2.130.10.10:FF:000755">
    <property type="entry name" value="WD repeat-containing protein 3"/>
    <property type="match status" value="1"/>
</dbReference>
<dbReference type="Gene3D" id="2.130.10.10">
    <property type="entry name" value="YVTN repeat-like/Quinoprotein amine dehydrogenase"/>
    <property type="match status" value="4"/>
</dbReference>
<evidence type="ECO:0000259" key="8">
    <source>
        <dbReference type="Pfam" id="PF04003"/>
    </source>
</evidence>
<dbReference type="SUPFAM" id="SSF50998">
    <property type="entry name" value="Quinoprotein alcohol dehydrogenase-like"/>
    <property type="match status" value="1"/>
</dbReference>
<evidence type="ECO:0000256" key="4">
    <source>
        <dbReference type="ARBA" id="ARBA00023242"/>
    </source>
</evidence>
<comment type="caution">
    <text evidence="9">The sequence shown here is derived from an EMBL/GenBank/DDBJ whole genome shotgun (WGS) entry which is preliminary data.</text>
</comment>
<feature type="domain" description="Small-subunit processome Utp12" evidence="8">
    <location>
        <begin position="799"/>
        <end position="902"/>
    </location>
</feature>
<dbReference type="GO" id="GO:0030515">
    <property type="term" value="F:snoRNA binding"/>
    <property type="evidence" value="ECO:0007669"/>
    <property type="project" value="TreeGrafter"/>
</dbReference>
<dbReference type="InterPro" id="IPR051570">
    <property type="entry name" value="TBC1_cilium_biogenesis"/>
</dbReference>
<dbReference type="STRING" id="105785.A0A2J7QW03"/>
<dbReference type="InterPro" id="IPR007148">
    <property type="entry name" value="SSU_processome_Utp12"/>
</dbReference>
<dbReference type="InterPro" id="IPR011047">
    <property type="entry name" value="Quinoprotein_ADH-like_sf"/>
</dbReference>
<dbReference type="InterPro" id="IPR001680">
    <property type="entry name" value="WD40_rpt"/>
</dbReference>
<dbReference type="FunCoup" id="A0A2J7QW03">
    <property type="interactions" value="2228"/>
</dbReference>
<dbReference type="SUPFAM" id="SSF50978">
    <property type="entry name" value="WD40 repeat-like"/>
    <property type="match status" value="1"/>
</dbReference>
<dbReference type="PROSITE" id="PS00678">
    <property type="entry name" value="WD_REPEATS_1"/>
    <property type="match status" value="2"/>
</dbReference>
<dbReference type="PROSITE" id="PS50082">
    <property type="entry name" value="WD_REPEATS_2"/>
    <property type="match status" value="9"/>
</dbReference>
<dbReference type="EMBL" id="NEVH01009768">
    <property type="protein sequence ID" value="PNF32769.1"/>
    <property type="molecule type" value="Genomic_DNA"/>
</dbReference>
<dbReference type="OrthoDB" id="407922at2759"/>
<feature type="repeat" description="WD" evidence="6">
    <location>
        <begin position="664"/>
        <end position="696"/>
    </location>
</feature>
<dbReference type="InterPro" id="IPR019775">
    <property type="entry name" value="WD40_repeat_CS"/>
</dbReference>
<feature type="region of interest" description="Disordered" evidence="7">
    <location>
        <begin position="313"/>
        <end position="338"/>
    </location>
</feature>
<dbReference type="Pfam" id="PF25173">
    <property type="entry name" value="Beta-prop_WDR3_1st"/>
    <property type="match status" value="1"/>
</dbReference>
<dbReference type="InterPro" id="IPR015943">
    <property type="entry name" value="WD40/YVTN_repeat-like_dom_sf"/>
</dbReference>
<dbReference type="PANTHER" id="PTHR19853:SF0">
    <property type="entry name" value="WD REPEAT-CONTAINING PROTEIN 3"/>
    <property type="match status" value="1"/>
</dbReference>
<feature type="repeat" description="WD" evidence="6">
    <location>
        <begin position="187"/>
        <end position="220"/>
    </location>
</feature>
<evidence type="ECO:0000256" key="1">
    <source>
        <dbReference type="ARBA" id="ARBA00004604"/>
    </source>
</evidence>
<evidence type="ECO:0000256" key="7">
    <source>
        <dbReference type="SAM" id="MobiDB-lite"/>
    </source>
</evidence>
<dbReference type="Proteomes" id="UP000235965">
    <property type="component" value="Unassembled WGS sequence"/>
</dbReference>
<evidence type="ECO:0000256" key="3">
    <source>
        <dbReference type="ARBA" id="ARBA00022737"/>
    </source>
</evidence>
<name>A0A2J7QW03_9NEOP</name>
<evidence type="ECO:0000313" key="9">
    <source>
        <dbReference type="EMBL" id="PNF32769.1"/>
    </source>
</evidence>
<sequence length="941" mass="104159">MGLTKQYLRYIPSGNFNIIASSGCNVVFLTLEGQEGRFVGVGACEDIVVWDMRLGEKALVLPGEKYEVTYLASSPNKKYLAAGYSDGTVNVFDLKSGENVTIFSGHRGAITCLAYDAEGHRLASGAQDTDIIVWDVVAEAGLHRLTGHKGIVTQVRFLKKYNVLVSGSKDTFVKFWDLDTSHCFKTLVGHRTEVWGLTVVKEDKYLVTGCGDSELRVWSIVPKYSSVMDSEIVERAVPDTEGFVTGEEATDMKGISPLQCRKVGSILRSGRGRVTSLTADTTGRVIGCHGTDGQVELFRLCSDQDATANLRKRQRKERKKAAGAGETVPDLEQQQPGLKDEVRRLTAIKMTDGRVKSIDLVMGRGEELRVAVTMNNNTVELHSLYIAIKEAESRCLRKISSQGHHSEVRTVAFSSDNLAIVSASAESIKMWNRPSLACLRTVDTGYVLTACFVPGDRHIMAGLKNGHMLIVDIASGDVLEDIPAHDNELWSICLMPDQRGCVSGGSDATVKFWQFELITDPNSKDSKAKVLSALHTRTLKLEENVLCVQVSANNRLLAVALLDSTVQIFFVDSLKFFISLYGHKLPVLCMDISSDSTLIATGSADRNVKIWGLDFGDCHRSIFAHDDSVTGLQFVPRTHQFFTCGKDGRVKQWDADSFDKIITLQAHHGEARALAVSPNGRYVVSCGSDRVLRLFEQSAEPLVLEDEAEEEREALDNEALVTGEETTVPGQTGLNLPSKKTVGSEKAAEQLLECLEICREFRAKLKEHSALVKAASKKEKVPPPPQPPALMAAYQAATPDDFLLEILQRIRSSDLEEALLLLPFTSVCELLSQLPALIARGFQTELVCRTMIFLFKVHHKPIVNNQALLPVVRELQKLAVSEVNHLRDMVGYNLHGLQFLQRELEAREGIQLFMDATLEKRKKDRQKRKKERVAKRAIMML</sequence>
<dbReference type="GO" id="GO:0034388">
    <property type="term" value="C:Pwp2p-containing subcomplex of 90S preribosome"/>
    <property type="evidence" value="ECO:0007669"/>
    <property type="project" value="TreeGrafter"/>
</dbReference>
<dbReference type="PANTHER" id="PTHR19853">
    <property type="entry name" value="WD REPEAT CONTAINING PROTEIN 3 WDR3"/>
    <property type="match status" value="1"/>
</dbReference>
<feature type="repeat" description="WD" evidence="6">
    <location>
        <begin position="61"/>
        <end position="102"/>
    </location>
</feature>
<evidence type="ECO:0000313" key="10">
    <source>
        <dbReference type="Proteomes" id="UP000235965"/>
    </source>
</evidence>
<dbReference type="InParanoid" id="A0A2J7QW03"/>
<feature type="repeat" description="WD" evidence="6">
    <location>
        <begin position="580"/>
        <end position="621"/>
    </location>
</feature>
<dbReference type="GO" id="GO:0032040">
    <property type="term" value="C:small-subunit processome"/>
    <property type="evidence" value="ECO:0007669"/>
    <property type="project" value="TreeGrafter"/>
</dbReference>
<feature type="repeat" description="WD" evidence="6">
    <location>
        <begin position="622"/>
        <end position="663"/>
    </location>
</feature>
<keyword evidence="2 6" id="KW-0853">WD repeat</keyword>
<accession>A0A2J7QW03</accession>
<comment type="subcellular location">
    <subcellularLocation>
        <location evidence="1">Nucleus</location>
        <location evidence="1">Nucleolus</location>
    </subcellularLocation>
</comment>
<feature type="repeat" description="WD" evidence="6">
    <location>
        <begin position="145"/>
        <end position="186"/>
    </location>
</feature>
<dbReference type="InterPro" id="IPR020472">
    <property type="entry name" value="WD40_PAC1"/>
</dbReference>
<proteinExistence type="inferred from homology"/>
<gene>
    <name evidence="9" type="ORF">B7P43_G04487</name>
</gene>
<evidence type="ECO:0000256" key="5">
    <source>
        <dbReference type="ARBA" id="ARBA00038229"/>
    </source>
</evidence>